<accession>A0A421BJI6</accession>
<sequence>MPTHPNAGAARLTGFRARLRAAEPLLGTFLKIPSTQPAEILGQLGFDFAVIDEEHAPLNPETTDAIVLACRAQGMAGLVRVRSPAEILRVLDSGADGVLVPHVTDAPAARLAVARARYCGERGFSPTTRAGAFGAIGMAQHIAQQDARCAVIAMIEDAAAIGAIDEIVAVEGLDAIFIGRADLAVSMGAAARAGELEAAVHRVMAAAVAVGLPVLILAANPVELAHLRERGATGFLTGSDQGFLRASAAQARASFLPPSGG</sequence>
<keyword evidence="6" id="KW-1185">Reference proteome</keyword>
<name>A0A421BJI6_9RHOB</name>
<evidence type="ECO:0000256" key="1">
    <source>
        <dbReference type="ARBA" id="ARBA00005568"/>
    </source>
</evidence>
<comment type="similarity">
    <text evidence="1">Belongs to the HpcH/HpaI aldolase family.</text>
</comment>
<proteinExistence type="inferred from homology"/>
<dbReference type="SUPFAM" id="SSF51621">
    <property type="entry name" value="Phosphoenolpyruvate/pyruvate domain"/>
    <property type="match status" value="1"/>
</dbReference>
<keyword evidence="3" id="KW-0456">Lyase</keyword>
<protein>
    <submittedName>
        <fullName evidence="5">Aldolase</fullName>
    </submittedName>
</protein>
<feature type="domain" description="HpcH/HpaI aldolase/citrate lyase" evidence="4">
    <location>
        <begin position="28"/>
        <end position="243"/>
    </location>
</feature>
<dbReference type="AlphaFoldDB" id="A0A421BJI6"/>
<dbReference type="GO" id="GO:0016832">
    <property type="term" value="F:aldehyde-lyase activity"/>
    <property type="evidence" value="ECO:0007669"/>
    <property type="project" value="TreeGrafter"/>
</dbReference>
<evidence type="ECO:0000313" key="6">
    <source>
        <dbReference type="Proteomes" id="UP000279673"/>
    </source>
</evidence>
<dbReference type="PANTHER" id="PTHR30502:SF0">
    <property type="entry name" value="PHOSPHOENOLPYRUVATE CARBOXYLASE FAMILY PROTEIN"/>
    <property type="match status" value="1"/>
</dbReference>
<evidence type="ECO:0000313" key="5">
    <source>
        <dbReference type="EMBL" id="RLL62186.1"/>
    </source>
</evidence>
<comment type="caution">
    <text evidence="5">The sequence shown here is derived from an EMBL/GenBank/DDBJ whole genome shotgun (WGS) entry which is preliminary data.</text>
</comment>
<organism evidence="5 6">
    <name type="scientific">Paenirhodobacter hankyongi</name>
    <dbReference type="NCBI Taxonomy" id="2294033"/>
    <lineage>
        <taxon>Bacteria</taxon>
        <taxon>Pseudomonadati</taxon>
        <taxon>Pseudomonadota</taxon>
        <taxon>Alphaproteobacteria</taxon>
        <taxon>Rhodobacterales</taxon>
        <taxon>Rhodobacter group</taxon>
        <taxon>Paenirhodobacter</taxon>
    </lineage>
</organism>
<dbReference type="InterPro" id="IPR040442">
    <property type="entry name" value="Pyrv_kinase-like_dom_sf"/>
</dbReference>
<dbReference type="GO" id="GO:0046872">
    <property type="term" value="F:metal ion binding"/>
    <property type="evidence" value="ECO:0007669"/>
    <property type="project" value="UniProtKB-KW"/>
</dbReference>
<dbReference type="Proteomes" id="UP000279673">
    <property type="component" value="Unassembled WGS sequence"/>
</dbReference>
<dbReference type="GO" id="GO:0005737">
    <property type="term" value="C:cytoplasm"/>
    <property type="evidence" value="ECO:0007669"/>
    <property type="project" value="TreeGrafter"/>
</dbReference>
<keyword evidence="2" id="KW-0479">Metal-binding</keyword>
<dbReference type="InterPro" id="IPR015813">
    <property type="entry name" value="Pyrv/PenolPyrv_kinase-like_dom"/>
</dbReference>
<reference evidence="5 6" key="1">
    <citation type="submission" date="2018-10" db="EMBL/GenBank/DDBJ databases">
        <title>Rhodobacter sp . BO-81.</title>
        <authorList>
            <person name="Im W.T."/>
        </authorList>
    </citation>
    <scope>NUCLEOTIDE SEQUENCE [LARGE SCALE GENOMIC DNA]</scope>
    <source>
        <strain evidence="5 6">BO-81</strain>
    </source>
</reference>
<dbReference type="InterPro" id="IPR050251">
    <property type="entry name" value="HpcH-HpaI_aldolase"/>
</dbReference>
<evidence type="ECO:0000256" key="3">
    <source>
        <dbReference type="ARBA" id="ARBA00023239"/>
    </source>
</evidence>
<dbReference type="EMBL" id="RCHI01000023">
    <property type="protein sequence ID" value="RLL62186.1"/>
    <property type="molecule type" value="Genomic_DNA"/>
</dbReference>
<dbReference type="InterPro" id="IPR005000">
    <property type="entry name" value="Aldolase/citrate-lyase_domain"/>
</dbReference>
<evidence type="ECO:0000256" key="2">
    <source>
        <dbReference type="ARBA" id="ARBA00022723"/>
    </source>
</evidence>
<evidence type="ECO:0000259" key="4">
    <source>
        <dbReference type="Pfam" id="PF03328"/>
    </source>
</evidence>
<dbReference type="Gene3D" id="3.20.20.60">
    <property type="entry name" value="Phosphoenolpyruvate-binding domains"/>
    <property type="match status" value="1"/>
</dbReference>
<dbReference type="Pfam" id="PF03328">
    <property type="entry name" value="HpcH_HpaI"/>
    <property type="match status" value="1"/>
</dbReference>
<dbReference type="PANTHER" id="PTHR30502">
    <property type="entry name" value="2-KETO-3-DEOXY-L-RHAMNONATE ALDOLASE"/>
    <property type="match status" value="1"/>
</dbReference>
<gene>
    <name evidence="5" type="ORF">DYS74_17085</name>
</gene>
<dbReference type="RefSeq" id="WP_121534873.1">
    <property type="nucleotide sequence ID" value="NZ_RCHI01000023.1"/>
</dbReference>